<comment type="caution">
    <text evidence="2">The sequence shown here is derived from an EMBL/GenBank/DDBJ whole genome shotgun (WGS) entry which is preliminary data.</text>
</comment>
<keyword evidence="1" id="KW-1133">Transmembrane helix</keyword>
<keyword evidence="1" id="KW-0812">Transmembrane</keyword>
<evidence type="ECO:0000313" key="3">
    <source>
        <dbReference type="Proteomes" id="UP000005959"/>
    </source>
</evidence>
<feature type="transmembrane region" description="Helical" evidence="1">
    <location>
        <begin position="21"/>
        <end position="41"/>
    </location>
</feature>
<proteinExistence type="predicted"/>
<dbReference type="AlphaFoldDB" id="G9Y7B6"/>
<dbReference type="EMBL" id="AGCI01000059">
    <property type="protein sequence ID" value="EHM42125.1"/>
    <property type="molecule type" value="Genomic_DNA"/>
</dbReference>
<reference evidence="2 3" key="1">
    <citation type="submission" date="2011-08" db="EMBL/GenBank/DDBJ databases">
        <authorList>
            <person name="Weinstock G."/>
            <person name="Sodergren E."/>
            <person name="Clifton S."/>
            <person name="Fulton L."/>
            <person name="Fulton B."/>
            <person name="Courtney L."/>
            <person name="Fronick C."/>
            <person name="Harrison M."/>
            <person name="Strong C."/>
            <person name="Farmer C."/>
            <person name="Delahaunty K."/>
            <person name="Markovic C."/>
            <person name="Hall O."/>
            <person name="Minx P."/>
            <person name="Tomlinson C."/>
            <person name="Mitreva M."/>
            <person name="Hou S."/>
            <person name="Chen J."/>
            <person name="Wollam A."/>
            <person name="Pepin K.H."/>
            <person name="Johnson M."/>
            <person name="Bhonagiri V."/>
            <person name="Zhang X."/>
            <person name="Suruliraj S."/>
            <person name="Warren W."/>
            <person name="Chinwalla A."/>
            <person name="Mardis E.R."/>
            <person name="Wilson R.K."/>
        </authorList>
    </citation>
    <scope>NUCLEOTIDE SEQUENCE [LARGE SCALE GENOMIC DNA]</scope>
    <source>
        <strain evidence="2 3">ATCC 51873</strain>
    </source>
</reference>
<dbReference type="PATRIC" id="fig|1002364.3.peg.2238"/>
<evidence type="ECO:0000256" key="1">
    <source>
        <dbReference type="SAM" id="Phobius"/>
    </source>
</evidence>
<gene>
    <name evidence="2" type="ORF">HMPREF0454_02489</name>
</gene>
<organism evidence="2 3">
    <name type="scientific">Hafnia alvei ATCC 51873</name>
    <dbReference type="NCBI Taxonomy" id="1002364"/>
    <lineage>
        <taxon>Bacteria</taxon>
        <taxon>Pseudomonadati</taxon>
        <taxon>Pseudomonadota</taxon>
        <taxon>Gammaproteobacteria</taxon>
        <taxon>Enterobacterales</taxon>
        <taxon>Hafniaceae</taxon>
        <taxon>Hafnia</taxon>
    </lineage>
</organism>
<dbReference type="HOGENOM" id="CLU_3234303_0_0_6"/>
<name>G9Y7B6_HAFAL</name>
<dbReference type="Proteomes" id="UP000005959">
    <property type="component" value="Unassembled WGS sequence"/>
</dbReference>
<evidence type="ECO:0000313" key="2">
    <source>
        <dbReference type="EMBL" id="EHM42125.1"/>
    </source>
</evidence>
<sequence>MVILTSILLKIFFKQLTLRDAAAIAAHLVVIIFIFEHLIAIDI</sequence>
<keyword evidence="1" id="KW-0472">Membrane</keyword>
<protein>
    <submittedName>
        <fullName evidence="2">Uncharacterized protein</fullName>
    </submittedName>
</protein>
<accession>G9Y7B6</accession>